<sequence length="123" mass="13736">MQVRLQIGGQLVRVAPAHLGGVFLDEEVERIDDRHVGDQIDGELKLVDRLGEDQPGQVVAERVLLPVDEMVPGHHTQRIGLDRGPGVRSRSQPHGVRIHGGRPIEPVCRLMLEGDADRHRFRI</sequence>
<comment type="caution">
    <text evidence="1">The sequence shown here is derived from an EMBL/GenBank/DDBJ whole genome shotgun (WGS) entry which is preliminary data.</text>
</comment>
<reference evidence="1" key="1">
    <citation type="submission" date="2019-08" db="EMBL/GenBank/DDBJ databases">
        <authorList>
            <person name="Kucharzyk K."/>
            <person name="Murdoch R.W."/>
            <person name="Higgins S."/>
            <person name="Loffler F."/>
        </authorList>
    </citation>
    <scope>NUCLEOTIDE SEQUENCE</scope>
</reference>
<proteinExistence type="predicted"/>
<accession>A0A644ZA24</accession>
<organism evidence="1">
    <name type="scientific">bioreactor metagenome</name>
    <dbReference type="NCBI Taxonomy" id="1076179"/>
    <lineage>
        <taxon>unclassified sequences</taxon>
        <taxon>metagenomes</taxon>
        <taxon>ecological metagenomes</taxon>
    </lineage>
</organism>
<evidence type="ECO:0000313" key="1">
    <source>
        <dbReference type="EMBL" id="MPM37549.1"/>
    </source>
</evidence>
<gene>
    <name evidence="1" type="ORF">SDC9_84167</name>
</gene>
<name>A0A644ZA24_9ZZZZ</name>
<dbReference type="AlphaFoldDB" id="A0A644ZA24"/>
<protein>
    <submittedName>
        <fullName evidence="1">Uncharacterized protein</fullName>
    </submittedName>
</protein>
<dbReference type="EMBL" id="VSSQ01007988">
    <property type="protein sequence ID" value="MPM37549.1"/>
    <property type="molecule type" value="Genomic_DNA"/>
</dbReference>